<keyword evidence="2" id="KW-1185">Reference proteome</keyword>
<gene>
    <name evidence="1" type="ORF">F4821DRAFT_187780</name>
</gene>
<accession>A0ACC0DGS3</accession>
<name>A0ACC0DGS3_9PEZI</name>
<sequence>MSAKNQISETLKSHLYYFESQGVKALRAPNIVPFIPPSRQDAGQSPADKNMFTSQDTLFRYSLDSEKTIPHYIGFYEDPFCHSTTTFPHLPFIITSLSLVLELRGGVHGFNATVHGGLTCAIIDEAMGTLLYQNDLLNREAKARGLIPPDAKGFSAAGTARMDVKYRRPIQTPQTVVVTATLDRVENRKMLMRVVLRDKDGQECATCDGMFMSFPKGKI</sequence>
<protein>
    <submittedName>
        <fullName evidence="1">Thioesterase/thiol ester dehydrase-isomerase</fullName>
    </submittedName>
</protein>
<evidence type="ECO:0000313" key="2">
    <source>
        <dbReference type="Proteomes" id="UP001497680"/>
    </source>
</evidence>
<dbReference type="Proteomes" id="UP001497680">
    <property type="component" value="Unassembled WGS sequence"/>
</dbReference>
<evidence type="ECO:0000313" key="1">
    <source>
        <dbReference type="EMBL" id="KAI6091557.1"/>
    </source>
</evidence>
<reference evidence="1 2" key="1">
    <citation type="journal article" date="2022" name="New Phytol.">
        <title>Ecological generalism drives hyperdiversity of secondary metabolite gene clusters in xylarialean endophytes.</title>
        <authorList>
            <person name="Franco M.E.E."/>
            <person name="Wisecaver J.H."/>
            <person name="Arnold A.E."/>
            <person name="Ju Y.M."/>
            <person name="Slot J.C."/>
            <person name="Ahrendt S."/>
            <person name="Moore L.P."/>
            <person name="Eastman K.E."/>
            <person name="Scott K."/>
            <person name="Konkel Z."/>
            <person name="Mondo S.J."/>
            <person name="Kuo A."/>
            <person name="Hayes R.D."/>
            <person name="Haridas S."/>
            <person name="Andreopoulos B."/>
            <person name="Riley R."/>
            <person name="LaButti K."/>
            <person name="Pangilinan J."/>
            <person name="Lipzen A."/>
            <person name="Amirebrahimi M."/>
            <person name="Yan J."/>
            <person name="Adam C."/>
            <person name="Keymanesh K."/>
            <person name="Ng V."/>
            <person name="Louie K."/>
            <person name="Northen T."/>
            <person name="Drula E."/>
            <person name="Henrissat B."/>
            <person name="Hsieh H.M."/>
            <person name="Youens-Clark K."/>
            <person name="Lutzoni F."/>
            <person name="Miadlikowska J."/>
            <person name="Eastwood D.C."/>
            <person name="Hamelin R.C."/>
            <person name="Grigoriev I.V."/>
            <person name="U'Ren J.M."/>
        </authorList>
    </citation>
    <scope>NUCLEOTIDE SEQUENCE [LARGE SCALE GENOMIC DNA]</scope>
    <source>
        <strain evidence="1 2">ER1909</strain>
    </source>
</reference>
<dbReference type="EMBL" id="MU394286">
    <property type="protein sequence ID" value="KAI6091557.1"/>
    <property type="molecule type" value="Genomic_DNA"/>
</dbReference>
<comment type="caution">
    <text evidence="1">The sequence shown here is derived from an EMBL/GenBank/DDBJ whole genome shotgun (WGS) entry which is preliminary data.</text>
</comment>
<organism evidence="1 2">
    <name type="scientific">Hypoxylon rubiginosum</name>
    <dbReference type="NCBI Taxonomy" id="110542"/>
    <lineage>
        <taxon>Eukaryota</taxon>
        <taxon>Fungi</taxon>
        <taxon>Dikarya</taxon>
        <taxon>Ascomycota</taxon>
        <taxon>Pezizomycotina</taxon>
        <taxon>Sordariomycetes</taxon>
        <taxon>Xylariomycetidae</taxon>
        <taxon>Xylariales</taxon>
        <taxon>Hypoxylaceae</taxon>
        <taxon>Hypoxylon</taxon>
    </lineage>
</organism>
<proteinExistence type="predicted"/>